<evidence type="ECO:0000313" key="3">
    <source>
        <dbReference type="Proteomes" id="UP000002508"/>
    </source>
</evidence>
<feature type="transmembrane region" description="Helical" evidence="1">
    <location>
        <begin position="79"/>
        <end position="109"/>
    </location>
</feature>
<dbReference type="KEGG" id="cag:Cagg_1914"/>
<feature type="transmembrane region" description="Helical" evidence="1">
    <location>
        <begin position="121"/>
        <end position="137"/>
    </location>
</feature>
<gene>
    <name evidence="2" type="ordered locus">Cagg_1914</name>
</gene>
<accession>B8GBI1</accession>
<dbReference type="AlphaFoldDB" id="B8GBI1"/>
<keyword evidence="1" id="KW-0812">Transmembrane</keyword>
<evidence type="ECO:0008006" key="4">
    <source>
        <dbReference type="Google" id="ProtNLM"/>
    </source>
</evidence>
<dbReference type="OrthoDB" id="9786218at2"/>
<protein>
    <recommendedName>
        <fullName evidence="4">Glycosyltransferase RgtA/B/C/D-like domain-containing protein</fullName>
    </recommendedName>
</protein>
<dbReference type="EMBL" id="CP001337">
    <property type="protein sequence ID" value="ACL24809.1"/>
    <property type="molecule type" value="Genomic_DNA"/>
</dbReference>
<feature type="transmembrane region" description="Helical" evidence="1">
    <location>
        <begin position="352"/>
        <end position="375"/>
    </location>
</feature>
<sequence length="504" mass="58415">MKIKTIFEERLKVVNIYFLLPIFLVLWNTLLDPLRRLDLWWHIKVGEIILASSRIPKTDIFSFTEYGKEFAYPNWLAEIIFFIVLSIGGIEWLVALNALIVVLTFLVVLKTAFVTKVNPRLFAVFMLVPAISFTMYSNLRTQTFAFLFLALFIFVLLSYRLKSKKYIWFLPILMIVWVNIHGSYIIGLSVVAVFLGGESFRYIMRKWTNDHDTLDQSAIVRLGAVLFLVIVATLINPYGGDIYRYVQQVGSDPSSQMFVTEWQPPKITNIQHVVAFYLPVLMTTLIFIYSRSKPDLTEIILFGGFTLFGFTAVRNGIWFTIAMTPIAARHLVHIPVPLIAYRRNATDSLRPFEAPVTASVLFILVVITVLFSPWVRPHLGVAVLRPSLVDEQIPLEAFAYIEQHGISGRMFHHQDFGDYIIWRLWPQLYTFIDGRVHLFSLDVVHDYLNAIAGREWERIMDKYQISYIFLPKSDQIPLLAIVQQSSNWRIIFEDRKSIIFQKLN</sequence>
<keyword evidence="1" id="KW-1133">Transmembrane helix</keyword>
<feature type="transmembrane region" description="Helical" evidence="1">
    <location>
        <begin position="296"/>
        <end position="313"/>
    </location>
</feature>
<feature type="transmembrane region" description="Helical" evidence="1">
    <location>
        <begin position="143"/>
        <end position="161"/>
    </location>
</feature>
<evidence type="ECO:0000256" key="1">
    <source>
        <dbReference type="SAM" id="Phobius"/>
    </source>
</evidence>
<dbReference type="HOGENOM" id="CLU_033063_0_0_0"/>
<feature type="transmembrane region" description="Helical" evidence="1">
    <location>
        <begin position="168"/>
        <end position="196"/>
    </location>
</feature>
<dbReference type="Proteomes" id="UP000002508">
    <property type="component" value="Chromosome"/>
</dbReference>
<dbReference type="STRING" id="326427.Cagg_1914"/>
<dbReference type="eggNOG" id="COG1287">
    <property type="taxonomic scope" value="Bacteria"/>
</dbReference>
<evidence type="ECO:0000313" key="2">
    <source>
        <dbReference type="EMBL" id="ACL24809.1"/>
    </source>
</evidence>
<reference evidence="2" key="1">
    <citation type="submission" date="2008-12" db="EMBL/GenBank/DDBJ databases">
        <title>Complete sequence of Chloroflexus aggregans DSM 9485.</title>
        <authorList>
            <consortium name="US DOE Joint Genome Institute"/>
            <person name="Lucas S."/>
            <person name="Copeland A."/>
            <person name="Lapidus A."/>
            <person name="Glavina del Rio T."/>
            <person name="Dalin E."/>
            <person name="Tice H."/>
            <person name="Pitluck S."/>
            <person name="Foster B."/>
            <person name="Larimer F."/>
            <person name="Land M."/>
            <person name="Hauser L."/>
            <person name="Kyrpides N."/>
            <person name="Mikhailova N."/>
            <person name="Bryant D."/>
            <person name="Richardson P."/>
        </authorList>
    </citation>
    <scope>NUCLEOTIDE SEQUENCE</scope>
    <source>
        <strain evidence="2">DSM 9485</strain>
    </source>
</reference>
<name>B8GBI1_CHLAD</name>
<dbReference type="RefSeq" id="WP_015940668.1">
    <property type="nucleotide sequence ID" value="NC_011831.1"/>
</dbReference>
<feature type="transmembrane region" description="Helical" evidence="1">
    <location>
        <begin position="273"/>
        <end position="290"/>
    </location>
</feature>
<feature type="transmembrane region" description="Helical" evidence="1">
    <location>
        <begin position="216"/>
        <end position="235"/>
    </location>
</feature>
<feature type="transmembrane region" description="Helical" evidence="1">
    <location>
        <begin position="12"/>
        <end position="31"/>
    </location>
</feature>
<organism evidence="2 3">
    <name type="scientific">Chloroflexus aggregans (strain MD-66 / DSM 9485)</name>
    <dbReference type="NCBI Taxonomy" id="326427"/>
    <lineage>
        <taxon>Bacteria</taxon>
        <taxon>Bacillati</taxon>
        <taxon>Chloroflexota</taxon>
        <taxon>Chloroflexia</taxon>
        <taxon>Chloroflexales</taxon>
        <taxon>Chloroflexineae</taxon>
        <taxon>Chloroflexaceae</taxon>
        <taxon>Chloroflexus</taxon>
    </lineage>
</organism>
<keyword evidence="3" id="KW-1185">Reference proteome</keyword>
<keyword evidence="1" id="KW-0472">Membrane</keyword>
<proteinExistence type="predicted"/>